<accession>A0A1L9VI96</accession>
<dbReference type="InterPro" id="IPR010301">
    <property type="entry name" value="RRP1"/>
</dbReference>
<dbReference type="PANTHER" id="PTHR13026">
    <property type="entry name" value="NNP-1 PROTEIN NOVEL NUCLEAR PROTEIN 1 NOP52"/>
    <property type="match status" value="1"/>
</dbReference>
<dbReference type="AlphaFoldDB" id="A0A1L9VI96"/>
<feature type="compositionally biased region" description="Low complexity" evidence="5">
    <location>
        <begin position="183"/>
        <end position="193"/>
    </location>
</feature>
<organism evidence="6 7">
    <name type="scientific">Aspergillus glaucus CBS 516.65</name>
    <dbReference type="NCBI Taxonomy" id="1160497"/>
    <lineage>
        <taxon>Eukaryota</taxon>
        <taxon>Fungi</taxon>
        <taxon>Dikarya</taxon>
        <taxon>Ascomycota</taxon>
        <taxon>Pezizomycotina</taxon>
        <taxon>Eurotiomycetes</taxon>
        <taxon>Eurotiomycetidae</taxon>
        <taxon>Eurotiales</taxon>
        <taxon>Aspergillaceae</taxon>
        <taxon>Aspergillus</taxon>
        <taxon>Aspergillus subgen. Aspergillus</taxon>
    </lineage>
</organism>
<evidence type="ECO:0000256" key="2">
    <source>
        <dbReference type="ARBA" id="ARBA00006374"/>
    </source>
</evidence>
<feature type="region of interest" description="Disordered" evidence="5">
    <location>
        <begin position="131"/>
        <end position="196"/>
    </location>
</feature>
<dbReference type="Pfam" id="PF05997">
    <property type="entry name" value="Nop52"/>
    <property type="match status" value="2"/>
</dbReference>
<evidence type="ECO:0000313" key="6">
    <source>
        <dbReference type="EMBL" id="OJJ83602.1"/>
    </source>
</evidence>
<evidence type="ECO:0000256" key="3">
    <source>
        <dbReference type="ARBA" id="ARBA00022552"/>
    </source>
</evidence>
<proteinExistence type="inferred from homology"/>
<dbReference type="RefSeq" id="XP_022400300.1">
    <property type="nucleotide sequence ID" value="XM_022549103.1"/>
</dbReference>
<evidence type="ECO:0000256" key="5">
    <source>
        <dbReference type="SAM" id="MobiDB-lite"/>
    </source>
</evidence>
<sequence length="342" mass="39455">MTDVQRTPFVKDLASSDRKVRDKALDSLTLFLRSRTDLSLIDLLKLWKGLFFCFYHSDRPLTQQALARSLSYSLIPTLPRSTVHRFLRAFWITIGREFHAIDRLRLDKYMYLIRCYVGVAFEVFVKGKQQQQTGQDDGGKKRKREEEEAAAKSKNAKKQNKRSKGKKNQEVDEEQSNGASNGTTNDTQTPITTDSDASKWTDLKSYLSIISEGPLNSLNFDPDQDTSINEKTDYVPMPHGPDGLRYHLLDLWLDELEKVLEFEQEDSEEGEEEKPRKVVSEVPMDLILGPIETLRVEGLHKPVRTRAGEALEDERLYEWGFKERKVVVDEDEESEEEWGGFD</sequence>
<dbReference type="GO" id="GO:0005634">
    <property type="term" value="C:nucleus"/>
    <property type="evidence" value="ECO:0007669"/>
    <property type="project" value="UniProtKB-SubCell"/>
</dbReference>
<feature type="compositionally biased region" description="Basic residues" evidence="5">
    <location>
        <begin position="154"/>
        <end position="166"/>
    </location>
</feature>
<keyword evidence="7" id="KW-1185">Reference proteome</keyword>
<dbReference type="EMBL" id="KV878899">
    <property type="protein sequence ID" value="OJJ83602.1"/>
    <property type="molecule type" value="Genomic_DNA"/>
</dbReference>
<dbReference type="OrthoDB" id="2019504at2759"/>
<comment type="subcellular location">
    <subcellularLocation>
        <location evidence="1">Nucleus</location>
    </subcellularLocation>
</comment>
<name>A0A1L9VI96_ASPGL</name>
<keyword evidence="3" id="KW-0698">rRNA processing</keyword>
<evidence type="ECO:0008006" key="8">
    <source>
        <dbReference type="Google" id="ProtNLM"/>
    </source>
</evidence>
<dbReference type="VEuPathDB" id="FungiDB:ASPGLDRAFT_67194"/>
<evidence type="ECO:0000256" key="1">
    <source>
        <dbReference type="ARBA" id="ARBA00004123"/>
    </source>
</evidence>
<reference evidence="7" key="1">
    <citation type="journal article" date="2017" name="Genome Biol.">
        <title>Comparative genomics reveals high biological diversity and specific adaptations in the industrially and medically important fungal genus Aspergillus.</title>
        <authorList>
            <person name="de Vries R.P."/>
            <person name="Riley R."/>
            <person name="Wiebenga A."/>
            <person name="Aguilar-Osorio G."/>
            <person name="Amillis S."/>
            <person name="Uchima C.A."/>
            <person name="Anderluh G."/>
            <person name="Asadollahi M."/>
            <person name="Askin M."/>
            <person name="Barry K."/>
            <person name="Battaglia E."/>
            <person name="Bayram O."/>
            <person name="Benocci T."/>
            <person name="Braus-Stromeyer S.A."/>
            <person name="Caldana C."/>
            <person name="Canovas D."/>
            <person name="Cerqueira G.C."/>
            <person name="Chen F."/>
            <person name="Chen W."/>
            <person name="Choi C."/>
            <person name="Clum A."/>
            <person name="Dos Santos R.A."/>
            <person name="Damasio A.R."/>
            <person name="Diallinas G."/>
            <person name="Emri T."/>
            <person name="Fekete E."/>
            <person name="Flipphi M."/>
            <person name="Freyberg S."/>
            <person name="Gallo A."/>
            <person name="Gournas C."/>
            <person name="Habgood R."/>
            <person name="Hainaut M."/>
            <person name="Harispe M.L."/>
            <person name="Henrissat B."/>
            <person name="Hilden K.S."/>
            <person name="Hope R."/>
            <person name="Hossain A."/>
            <person name="Karabika E."/>
            <person name="Karaffa L."/>
            <person name="Karanyi Z."/>
            <person name="Krasevec N."/>
            <person name="Kuo A."/>
            <person name="Kusch H."/>
            <person name="LaButti K."/>
            <person name="Lagendijk E.L."/>
            <person name="Lapidus A."/>
            <person name="Levasseur A."/>
            <person name="Lindquist E."/>
            <person name="Lipzen A."/>
            <person name="Logrieco A.F."/>
            <person name="MacCabe A."/>
            <person name="Maekelae M.R."/>
            <person name="Malavazi I."/>
            <person name="Melin P."/>
            <person name="Meyer V."/>
            <person name="Mielnichuk N."/>
            <person name="Miskei M."/>
            <person name="Molnar A.P."/>
            <person name="Mule G."/>
            <person name="Ngan C.Y."/>
            <person name="Orejas M."/>
            <person name="Orosz E."/>
            <person name="Ouedraogo J.P."/>
            <person name="Overkamp K.M."/>
            <person name="Park H.-S."/>
            <person name="Perrone G."/>
            <person name="Piumi F."/>
            <person name="Punt P.J."/>
            <person name="Ram A.F."/>
            <person name="Ramon A."/>
            <person name="Rauscher S."/>
            <person name="Record E."/>
            <person name="Riano-Pachon D.M."/>
            <person name="Robert V."/>
            <person name="Roehrig J."/>
            <person name="Ruller R."/>
            <person name="Salamov A."/>
            <person name="Salih N.S."/>
            <person name="Samson R.A."/>
            <person name="Sandor E."/>
            <person name="Sanguinetti M."/>
            <person name="Schuetze T."/>
            <person name="Sepcic K."/>
            <person name="Shelest E."/>
            <person name="Sherlock G."/>
            <person name="Sophianopoulou V."/>
            <person name="Squina F.M."/>
            <person name="Sun H."/>
            <person name="Susca A."/>
            <person name="Todd R.B."/>
            <person name="Tsang A."/>
            <person name="Unkles S.E."/>
            <person name="van de Wiele N."/>
            <person name="van Rossen-Uffink D."/>
            <person name="Oliveira J.V."/>
            <person name="Vesth T.C."/>
            <person name="Visser J."/>
            <person name="Yu J.-H."/>
            <person name="Zhou M."/>
            <person name="Andersen M.R."/>
            <person name="Archer D.B."/>
            <person name="Baker S.E."/>
            <person name="Benoit I."/>
            <person name="Brakhage A.A."/>
            <person name="Braus G.H."/>
            <person name="Fischer R."/>
            <person name="Frisvad J.C."/>
            <person name="Goldman G.H."/>
            <person name="Houbraken J."/>
            <person name="Oakley B."/>
            <person name="Pocsi I."/>
            <person name="Scazzocchio C."/>
            <person name="Seiboth B."/>
            <person name="vanKuyk P.A."/>
            <person name="Wortman J."/>
            <person name="Dyer P.S."/>
            <person name="Grigoriev I.V."/>
        </authorList>
    </citation>
    <scope>NUCLEOTIDE SEQUENCE [LARGE SCALE GENOMIC DNA]</scope>
    <source>
        <strain evidence="7">CBS 516.65</strain>
    </source>
</reference>
<dbReference type="GeneID" id="34465363"/>
<dbReference type="GO" id="GO:0006364">
    <property type="term" value="P:rRNA processing"/>
    <property type="evidence" value="ECO:0007669"/>
    <property type="project" value="UniProtKB-KW"/>
</dbReference>
<gene>
    <name evidence="6" type="ORF">ASPGLDRAFT_67194</name>
</gene>
<dbReference type="STRING" id="1160497.A0A1L9VI96"/>
<dbReference type="PANTHER" id="PTHR13026:SF0">
    <property type="entry name" value="RIBOSOMAL RNA PROCESSING 1B"/>
    <property type="match status" value="1"/>
</dbReference>
<dbReference type="Proteomes" id="UP000184300">
    <property type="component" value="Unassembled WGS sequence"/>
</dbReference>
<dbReference type="GO" id="GO:0030688">
    <property type="term" value="C:preribosome, small subunit precursor"/>
    <property type="evidence" value="ECO:0007669"/>
    <property type="project" value="InterPro"/>
</dbReference>
<evidence type="ECO:0000313" key="7">
    <source>
        <dbReference type="Proteomes" id="UP000184300"/>
    </source>
</evidence>
<comment type="similarity">
    <text evidence="2">Belongs to the RRP1 family.</text>
</comment>
<keyword evidence="4" id="KW-0539">Nucleus</keyword>
<protein>
    <recommendedName>
        <fullName evidence="8">Ribosomal RNA processing protein</fullName>
    </recommendedName>
</protein>
<evidence type="ECO:0000256" key="4">
    <source>
        <dbReference type="ARBA" id="ARBA00023242"/>
    </source>
</evidence>